<keyword evidence="6" id="KW-0175">Coiled coil</keyword>
<protein>
    <recommendedName>
        <fullName evidence="3">Small integral membrane protein 15</fullName>
    </recommendedName>
</protein>
<reference evidence="9 10" key="1">
    <citation type="submission" date="2018-10" db="EMBL/GenBank/DDBJ databases">
        <title>Improved assembly of the deer mouse Peromyscus maniculatus genome.</title>
        <authorList>
            <person name="Lassance J.-M."/>
            <person name="Hoekstra H.E."/>
        </authorList>
    </citation>
    <scope>NUCLEOTIDE SEQUENCE [LARGE SCALE GENOMIC DNA]</scope>
</reference>
<dbReference type="Proteomes" id="UP000694547">
    <property type="component" value="Chromosome 4"/>
</dbReference>
<dbReference type="Pfam" id="PF15086">
    <property type="entry name" value="UPF0542"/>
    <property type="match status" value="1"/>
</dbReference>
<proteinExistence type="inferred from homology"/>
<evidence type="ECO:0000256" key="8">
    <source>
        <dbReference type="SAM" id="Phobius"/>
    </source>
</evidence>
<dbReference type="GeneTree" id="ENSGT00390000008903"/>
<organism evidence="9 10">
    <name type="scientific">Peromyscus maniculatus bairdii</name>
    <name type="common">Prairie deer mouse</name>
    <dbReference type="NCBI Taxonomy" id="230844"/>
    <lineage>
        <taxon>Eukaryota</taxon>
        <taxon>Metazoa</taxon>
        <taxon>Chordata</taxon>
        <taxon>Craniata</taxon>
        <taxon>Vertebrata</taxon>
        <taxon>Euteleostomi</taxon>
        <taxon>Mammalia</taxon>
        <taxon>Eutheria</taxon>
        <taxon>Euarchontoglires</taxon>
        <taxon>Glires</taxon>
        <taxon>Rodentia</taxon>
        <taxon>Myomorpha</taxon>
        <taxon>Muroidea</taxon>
        <taxon>Cricetidae</taxon>
        <taxon>Neotominae</taxon>
        <taxon>Peromyscus</taxon>
    </lineage>
</organism>
<evidence type="ECO:0000313" key="9">
    <source>
        <dbReference type="Ensembl" id="ENSPEMP00000033170.1"/>
    </source>
</evidence>
<evidence type="ECO:0000256" key="1">
    <source>
        <dbReference type="ARBA" id="ARBA00004167"/>
    </source>
</evidence>
<evidence type="ECO:0000256" key="6">
    <source>
        <dbReference type="ARBA" id="ARBA00023054"/>
    </source>
</evidence>
<feature type="transmembrane region" description="Helical" evidence="8">
    <location>
        <begin position="20"/>
        <end position="44"/>
    </location>
</feature>
<reference evidence="9" key="2">
    <citation type="submission" date="2025-08" db="UniProtKB">
        <authorList>
            <consortium name="Ensembl"/>
        </authorList>
    </citation>
    <scope>IDENTIFICATION</scope>
</reference>
<evidence type="ECO:0000313" key="10">
    <source>
        <dbReference type="Proteomes" id="UP000694547"/>
    </source>
</evidence>
<evidence type="ECO:0000256" key="5">
    <source>
        <dbReference type="ARBA" id="ARBA00022989"/>
    </source>
</evidence>
<keyword evidence="7 8" id="KW-0472">Membrane</keyword>
<evidence type="ECO:0000256" key="7">
    <source>
        <dbReference type="ARBA" id="ARBA00023136"/>
    </source>
</evidence>
<comment type="similarity">
    <text evidence="2">Belongs to the SMIM15 family.</text>
</comment>
<evidence type="ECO:0000256" key="2">
    <source>
        <dbReference type="ARBA" id="ARBA00006758"/>
    </source>
</evidence>
<comment type="subcellular location">
    <subcellularLocation>
        <location evidence="1">Membrane</location>
        <topology evidence="1">Single-pass membrane protein</topology>
    </subcellularLocation>
</comment>
<dbReference type="PANTHER" id="PTHR28644">
    <property type="entry name" value="SMALL INTEGRAL MEMBRANE PROTEIN 15"/>
    <property type="match status" value="1"/>
</dbReference>
<keyword evidence="4 8" id="KW-0812">Transmembrane</keyword>
<sequence length="67" mass="7788">MFDMKAWDEYVVEWASKDPYGFITTVILALIALFLACTVLSWNLPNIIETIEKEHNEKPTSREHCKS</sequence>
<name>A0A8C8UQL1_PERMB</name>
<dbReference type="PANTHER" id="PTHR28644:SF1">
    <property type="entry name" value="SMALL INTEGRAL MEMBRANE PROTEIN 15"/>
    <property type="match status" value="1"/>
</dbReference>
<reference evidence="9" key="3">
    <citation type="submission" date="2025-09" db="UniProtKB">
        <authorList>
            <consortium name="Ensembl"/>
        </authorList>
    </citation>
    <scope>IDENTIFICATION</scope>
</reference>
<keyword evidence="5 8" id="KW-1133">Transmembrane helix</keyword>
<dbReference type="AlphaFoldDB" id="A0A8C8UQL1"/>
<evidence type="ECO:0000256" key="3">
    <source>
        <dbReference type="ARBA" id="ARBA00017904"/>
    </source>
</evidence>
<dbReference type="GO" id="GO:0016020">
    <property type="term" value="C:membrane"/>
    <property type="evidence" value="ECO:0007669"/>
    <property type="project" value="UniProtKB-SubCell"/>
</dbReference>
<dbReference type="InterPro" id="IPR027877">
    <property type="entry name" value="Smim15"/>
</dbReference>
<keyword evidence="10" id="KW-1185">Reference proteome</keyword>
<accession>A0A8C8UQL1</accession>
<dbReference type="Ensembl" id="ENSPEMT00000034473.1">
    <property type="protein sequence ID" value="ENSPEMP00000033170.1"/>
    <property type="gene ID" value="ENSPEMG00000026984.1"/>
</dbReference>
<evidence type="ECO:0000256" key="4">
    <source>
        <dbReference type="ARBA" id="ARBA00022692"/>
    </source>
</evidence>